<accession>A0ABS7X432</accession>
<sequence>MFKRIVFTTVHLKGISIESWGLIDMLWDILNEIDFSMVFAQEYSSFRKLGRTESQKLFLEDIYRNCTKLVIEEELASAEKKLILFKSMNRVDYNNFLHEVSSIRNDIVVDLNKRSSDLNVELVEYIKENFRYSLIIEDVNPYLQLALRIKMLSYCYLFNKIRRFTRKAIFFSDMQGPENFFCQAFKLSGVITATLQHGLYVEYSDNNNINIINYKNHVADYFLAWGTCTANLIHKYRPDSKVVIVGKPTLQRVSDDYSRWDFGCILIVSDQKIFNEYNLEMIEVVIKSMPEELDRMFLKLHPSNDKNIYLERFPQLKITDVIPDEVGLVVGHTTSLLYEMFSQGFNVVRYSTVVDSIYFPAKVEFRSINEFNKARIFACSNRLKSDSEYYINYLGNESLERYSDFIKYFDRV</sequence>
<keyword evidence="2" id="KW-1185">Reference proteome</keyword>
<reference evidence="1 2" key="2">
    <citation type="submission" date="2021-08" db="EMBL/GenBank/DDBJ databases">
        <title>Rheinheimera aquimaris sp. nov., isolated from seawater of the East Sea in Korea.</title>
        <authorList>
            <person name="Kim K.H."/>
            <person name="Wenting R."/>
            <person name="Kim K.R."/>
            <person name="Jeon C.O."/>
        </authorList>
    </citation>
    <scope>NUCLEOTIDE SEQUENCE [LARGE SCALE GENOMIC DNA]</scope>
    <source>
        <strain evidence="1 2">MA-13</strain>
    </source>
</reference>
<evidence type="ECO:0000313" key="2">
    <source>
        <dbReference type="Proteomes" id="UP000663814"/>
    </source>
</evidence>
<organism evidence="1 2">
    <name type="scientific">Rheinheimera maricola</name>
    <dbReference type="NCBI Taxonomy" id="2793282"/>
    <lineage>
        <taxon>Bacteria</taxon>
        <taxon>Pseudomonadati</taxon>
        <taxon>Pseudomonadota</taxon>
        <taxon>Gammaproteobacteria</taxon>
        <taxon>Chromatiales</taxon>
        <taxon>Chromatiaceae</taxon>
        <taxon>Rheinheimera</taxon>
    </lineage>
</organism>
<comment type="caution">
    <text evidence="1">The sequence shown here is derived from an EMBL/GenBank/DDBJ whole genome shotgun (WGS) entry which is preliminary data.</text>
</comment>
<dbReference type="EMBL" id="JAERPS020000001">
    <property type="protein sequence ID" value="MBZ9610316.1"/>
    <property type="molecule type" value="Genomic_DNA"/>
</dbReference>
<gene>
    <name evidence="1" type="ORF">I4W93_001780</name>
</gene>
<proteinExistence type="predicted"/>
<dbReference type="Proteomes" id="UP000663814">
    <property type="component" value="Unassembled WGS sequence"/>
</dbReference>
<name>A0ABS7X432_9GAMM</name>
<protein>
    <submittedName>
        <fullName evidence="1">Uncharacterized protein</fullName>
    </submittedName>
</protein>
<reference evidence="1 2" key="1">
    <citation type="submission" date="2020-12" db="EMBL/GenBank/DDBJ databases">
        <authorList>
            <person name="Ruan W."/>
            <person name="Khan S.A."/>
            <person name="Jeon C.O."/>
        </authorList>
    </citation>
    <scope>NUCLEOTIDE SEQUENCE [LARGE SCALE GENOMIC DNA]</scope>
    <source>
        <strain evidence="1 2">MA-13</strain>
    </source>
</reference>
<evidence type="ECO:0000313" key="1">
    <source>
        <dbReference type="EMBL" id="MBZ9610316.1"/>
    </source>
</evidence>
<dbReference type="RefSeq" id="WP_205310146.1">
    <property type="nucleotide sequence ID" value="NZ_JAERPS020000001.1"/>
</dbReference>